<accession>A0ACA9MFU8</accession>
<comment type="caution">
    <text evidence="1">The sequence shown here is derived from an EMBL/GenBank/DDBJ whole genome shotgun (WGS) entry which is preliminary data.</text>
</comment>
<proteinExistence type="predicted"/>
<sequence length="364" mass="41052">MSREQANELQDRAHEAEVSGDYPKALELQTELATVLPTLVANGEPRSDEGRRDKERLEATRERIEILRNFVQKRKGPAPKPLPSKATVAKEMREPPSGTVLLSKVETDHSAPLIVASGLPNQPDPNQVGSTYITPLLSTSIPDTVYHVYKEIEQRYNGMAIFLYIKGEDKVTYYTLSALKRFNYQISEMRMSRAAEYGEDCVVVDIDPINPKGYSAGEFLSAHLISAGVGREHNAAKNGRLGRSMTFRTTATSTPITETLDGSVERKEWWPRRFTYGNRRFVWRREALEGLFEVEKEWSHPDDTSEAILDQTHGRSLLTSVPKLARKKLCTINIVGGLDQQFREYLLASHLAPQIIMTHGHTDM</sequence>
<name>A0ACA9MFU8_9GLOM</name>
<keyword evidence="2" id="KW-1185">Reference proteome</keyword>
<dbReference type="EMBL" id="CAJVPT010012450">
    <property type="protein sequence ID" value="CAG8587679.1"/>
    <property type="molecule type" value="Genomic_DNA"/>
</dbReference>
<organism evidence="1 2">
    <name type="scientific">Acaulospora colombiana</name>
    <dbReference type="NCBI Taxonomy" id="27376"/>
    <lineage>
        <taxon>Eukaryota</taxon>
        <taxon>Fungi</taxon>
        <taxon>Fungi incertae sedis</taxon>
        <taxon>Mucoromycota</taxon>
        <taxon>Glomeromycotina</taxon>
        <taxon>Glomeromycetes</taxon>
        <taxon>Diversisporales</taxon>
        <taxon>Acaulosporaceae</taxon>
        <taxon>Acaulospora</taxon>
    </lineage>
</organism>
<protein>
    <submittedName>
        <fullName evidence="1">14242_t:CDS:1</fullName>
    </submittedName>
</protein>
<evidence type="ECO:0000313" key="1">
    <source>
        <dbReference type="EMBL" id="CAG8587679.1"/>
    </source>
</evidence>
<evidence type="ECO:0000313" key="2">
    <source>
        <dbReference type="Proteomes" id="UP000789525"/>
    </source>
</evidence>
<reference evidence="1" key="1">
    <citation type="submission" date="2021-06" db="EMBL/GenBank/DDBJ databases">
        <authorList>
            <person name="Kallberg Y."/>
            <person name="Tangrot J."/>
            <person name="Rosling A."/>
        </authorList>
    </citation>
    <scope>NUCLEOTIDE SEQUENCE</scope>
    <source>
        <strain evidence="1">CL356</strain>
    </source>
</reference>
<gene>
    <name evidence="1" type="ORF">ACOLOM_LOCUS6207</name>
</gene>
<dbReference type="Proteomes" id="UP000789525">
    <property type="component" value="Unassembled WGS sequence"/>
</dbReference>